<evidence type="ECO:0000313" key="2">
    <source>
        <dbReference type="Proteomes" id="UP001621713"/>
    </source>
</evidence>
<proteinExistence type="predicted"/>
<comment type="caution">
    <text evidence="1">The sequence shown here is derived from an EMBL/GenBank/DDBJ whole genome shotgun (WGS) entry which is preliminary data.</text>
</comment>
<organism evidence="1 2">
    <name type="scientific">Flavobacterium covae</name>
    <dbReference type="NCBI Taxonomy" id="2906076"/>
    <lineage>
        <taxon>Bacteria</taxon>
        <taxon>Pseudomonadati</taxon>
        <taxon>Bacteroidota</taxon>
        <taxon>Flavobacteriia</taxon>
        <taxon>Flavobacteriales</taxon>
        <taxon>Flavobacteriaceae</taxon>
        <taxon>Flavobacterium</taxon>
    </lineage>
</organism>
<evidence type="ECO:0000313" key="1">
    <source>
        <dbReference type="EMBL" id="MFK7004894.1"/>
    </source>
</evidence>
<keyword evidence="2" id="KW-1185">Reference proteome</keyword>
<gene>
    <name evidence="1" type="ORF">V3467_13725</name>
</gene>
<sequence>MESLKNIDSNEINLDLIKKIMKDQERVENEEKEYDTPYELSEKDLNITSDLIKIYLKNDKFNFLNSKEFDKKIKEIFNIDPNVQNCFKIKTNNNWITLFGNELDGKQNTLIDNEFEHNSVTNNIFISKKNRFISKSYLLKELIIIEDNNSYKLIIPKNIIEINKFIFNDNKESLNWLKNNDENFLKSLVLNNGYTNNKELLSWVLNKINFKIDNYEEINKLLWHKTCDEKLVFHKETLDIINEKENKKEYFNFLNDEY</sequence>
<reference evidence="1 2" key="1">
    <citation type="submission" date="2024-02" db="EMBL/GenBank/DDBJ databases">
        <title>Comparative Genomic Analysis of Flavobacterium Species Causing Columnaris Disease of Freshwater Fish in Thailand: Insights into Virulence and Resistance Mechanisms.</title>
        <authorList>
            <person name="Nguyen D."/>
            <person name="Chokmangmeepisarn P."/>
            <person name="Khianchaikhan K."/>
            <person name="Morishita M."/>
            <person name="Bunnoy A."/>
            <person name="Rodkhum C."/>
        </authorList>
    </citation>
    <scope>NUCLEOTIDE SEQUENCE [LARGE SCALE GENOMIC DNA]</scope>
    <source>
        <strain evidence="1 2">PCBSB2203</strain>
    </source>
</reference>
<name>A0ABW8PMH6_9FLAO</name>
<protein>
    <submittedName>
        <fullName evidence="1">Uncharacterized protein</fullName>
    </submittedName>
</protein>
<dbReference type="EMBL" id="JAZHOJ010000070">
    <property type="protein sequence ID" value="MFK7004894.1"/>
    <property type="molecule type" value="Genomic_DNA"/>
</dbReference>
<dbReference type="Proteomes" id="UP001621713">
    <property type="component" value="Unassembled WGS sequence"/>
</dbReference>
<accession>A0ABW8PMH6</accession>
<feature type="non-terminal residue" evidence="1">
    <location>
        <position position="258"/>
    </location>
</feature>